<dbReference type="GO" id="GO:0061630">
    <property type="term" value="F:ubiquitin protein ligase activity"/>
    <property type="evidence" value="ECO:0007669"/>
    <property type="project" value="UniProtKB-EC"/>
</dbReference>
<proteinExistence type="predicted"/>
<comment type="catalytic activity">
    <reaction evidence="1">
        <text>S-ubiquitinyl-[E2 ubiquitin-conjugating enzyme]-L-cysteine + [acceptor protein]-L-lysine = [E2 ubiquitin-conjugating enzyme]-L-cysteine + N(6)-ubiquitinyl-[acceptor protein]-L-lysine.</text>
        <dbReference type="EC" id="2.3.2.26"/>
    </reaction>
</comment>
<evidence type="ECO:0000256" key="9">
    <source>
        <dbReference type="PROSITE-ProRule" id="PRU00104"/>
    </source>
</evidence>
<name>A0AAD9GYW5_9STRA</name>
<evidence type="ECO:0000256" key="10">
    <source>
        <dbReference type="PROSITE-ProRule" id="PRU00322"/>
    </source>
</evidence>
<dbReference type="PROSITE" id="PS01358">
    <property type="entry name" value="ZF_RANBP2_1"/>
    <property type="match status" value="1"/>
</dbReference>
<dbReference type="Gene3D" id="3.90.1750.10">
    <property type="entry name" value="Hect, E3 ligase catalytic domains"/>
    <property type="match status" value="1"/>
</dbReference>
<evidence type="ECO:0000313" key="16">
    <source>
        <dbReference type="Proteomes" id="UP001259832"/>
    </source>
</evidence>
<sequence>MPRQITPARSRSLRRHSSNSLRYEMSSKSSDVESVVSAVKWVGIVLAVAAVVAVAIVVYMCCYRKNNNAQSELMDGLLRRDQLEETELEDEGKGWQCVVCGLANSAKRKSCLMCGTSIGFLMTGELGRRKSSRMLLRNNSRGIMGADLAGGAGEEEDIETLRSRQRALFKRRMNMMAARKNLSQRQRGAFRRRLWQRKQLSDGKFHWVRQNSTDVVDPVPEVQTGDEVQPVLPSSEASSLAGPNGERVTDYHNFRSQGFVSMYDASGRLTWTKADEVSIDMESFDKIRNGLEQLDFEGVMALGFRMKKQWFLVQLSRIATPVTEAVAKLTVTRERIIQQSLQLAEAAPDALHAYLKITFEGEPGIDAGGLLREWFGIVCKQIFSEKMGLFIPTKGEDMSYWIDPLSGEKNDDHLKLFRLAGILIGKALFEGLVLDVHLALPLLKHVLGIPISFSDLEFLDEELHRNCKWLRSNNNADALCLTFSVMLENGTEVDLKDNGRNIDVTDENKEEYLRLILEHRMLDSIADQLQEFLMGIYDVVPKALLSVFDYQELELILCGIPTIDTADWRSNTHVRYIKPDENKKAKITEEEQNGVLEWFWIVVEGLAPEERAKLLQFVTGTSRVPVEGFRGLMSSSGIIHQFTIQLVPRGKEKSDLFPKAHTCFNRLDLPMYRDMEELETYLTMVSQMEVFGFGLE</sequence>
<dbReference type="Gene3D" id="3.30.2160.10">
    <property type="entry name" value="Hect, E3 ligase catalytic domain"/>
    <property type="match status" value="1"/>
</dbReference>
<gene>
    <name evidence="15" type="ORF">P3T76_001262</name>
</gene>
<dbReference type="PROSITE" id="PS50237">
    <property type="entry name" value="HECT"/>
    <property type="match status" value="1"/>
</dbReference>
<dbReference type="CDD" id="cd00078">
    <property type="entry name" value="HECTc"/>
    <property type="match status" value="1"/>
</dbReference>
<protein>
    <recommendedName>
        <fullName evidence="3">HECT-type E3 ubiquitin transferase</fullName>
        <ecNumber evidence="3">2.3.2.26</ecNumber>
    </recommendedName>
</protein>
<keyword evidence="6 10" id="KW-0863">Zinc-finger</keyword>
<dbReference type="InterPro" id="IPR001876">
    <property type="entry name" value="Znf_RanBP2"/>
</dbReference>
<dbReference type="EMBL" id="JASMQC010000002">
    <property type="protein sequence ID" value="KAK1947252.1"/>
    <property type="molecule type" value="Genomic_DNA"/>
</dbReference>
<feature type="active site" description="Glycyl thioester intermediate" evidence="9">
    <location>
        <position position="663"/>
    </location>
</feature>
<evidence type="ECO:0000256" key="12">
    <source>
        <dbReference type="SAM" id="Phobius"/>
    </source>
</evidence>
<feature type="region of interest" description="Disordered" evidence="11">
    <location>
        <begin position="1"/>
        <end position="22"/>
    </location>
</feature>
<keyword evidence="5" id="KW-0479">Metal-binding</keyword>
<evidence type="ECO:0000256" key="4">
    <source>
        <dbReference type="ARBA" id="ARBA00022679"/>
    </source>
</evidence>
<dbReference type="SMART" id="SM00547">
    <property type="entry name" value="ZnF_RBZ"/>
    <property type="match status" value="1"/>
</dbReference>
<accession>A0AAD9GYW5</accession>
<comment type="pathway">
    <text evidence="2">Protein modification; protein ubiquitination.</text>
</comment>
<dbReference type="InterPro" id="IPR035983">
    <property type="entry name" value="Hect_E3_ubiquitin_ligase"/>
</dbReference>
<keyword evidence="8" id="KW-0862">Zinc</keyword>
<feature type="domain" description="RanBP2-type" evidence="13">
    <location>
        <begin position="90"/>
        <end position="116"/>
    </location>
</feature>
<dbReference type="FunFam" id="3.30.2160.10:FF:000001">
    <property type="entry name" value="E3 ubiquitin-protein ligase NEDD4-like"/>
    <property type="match status" value="1"/>
</dbReference>
<dbReference type="GO" id="GO:0006511">
    <property type="term" value="P:ubiquitin-dependent protein catabolic process"/>
    <property type="evidence" value="ECO:0007669"/>
    <property type="project" value="TreeGrafter"/>
</dbReference>
<evidence type="ECO:0000256" key="6">
    <source>
        <dbReference type="ARBA" id="ARBA00022771"/>
    </source>
</evidence>
<dbReference type="PROSITE" id="PS50199">
    <property type="entry name" value="ZF_RANBP2_2"/>
    <property type="match status" value="1"/>
</dbReference>
<keyword evidence="7 9" id="KW-0833">Ubl conjugation pathway</keyword>
<feature type="transmembrane region" description="Helical" evidence="12">
    <location>
        <begin position="38"/>
        <end position="60"/>
    </location>
</feature>
<comment type="caution">
    <text evidence="15">The sequence shown here is derived from an EMBL/GenBank/DDBJ whole genome shotgun (WGS) entry which is preliminary data.</text>
</comment>
<evidence type="ECO:0000256" key="11">
    <source>
        <dbReference type="SAM" id="MobiDB-lite"/>
    </source>
</evidence>
<evidence type="ECO:0000256" key="5">
    <source>
        <dbReference type="ARBA" id="ARBA00022723"/>
    </source>
</evidence>
<keyword evidence="12" id="KW-1133">Transmembrane helix</keyword>
<dbReference type="AlphaFoldDB" id="A0AAD9GYW5"/>
<dbReference type="Pfam" id="PF00632">
    <property type="entry name" value="HECT"/>
    <property type="match status" value="1"/>
</dbReference>
<evidence type="ECO:0000259" key="13">
    <source>
        <dbReference type="PROSITE" id="PS50199"/>
    </source>
</evidence>
<reference evidence="15" key="1">
    <citation type="submission" date="2023-08" db="EMBL/GenBank/DDBJ databases">
        <title>Reference Genome Resource for the Citrus Pathogen Phytophthora citrophthora.</title>
        <authorList>
            <person name="Moller H."/>
            <person name="Coetzee B."/>
            <person name="Rose L.J."/>
            <person name="Van Niekerk J.M."/>
        </authorList>
    </citation>
    <scope>NUCLEOTIDE SEQUENCE</scope>
    <source>
        <strain evidence="15">STE-U-9442</strain>
    </source>
</reference>
<feature type="domain" description="HECT" evidence="14">
    <location>
        <begin position="347"/>
        <end position="696"/>
    </location>
</feature>
<dbReference type="PANTHER" id="PTHR11254">
    <property type="entry name" value="HECT DOMAIN UBIQUITIN-PROTEIN LIGASE"/>
    <property type="match status" value="1"/>
</dbReference>
<keyword evidence="4" id="KW-0808">Transferase</keyword>
<dbReference type="InterPro" id="IPR000569">
    <property type="entry name" value="HECT_dom"/>
</dbReference>
<dbReference type="Gene3D" id="3.30.2410.10">
    <property type="entry name" value="Hect, E3 ligase catalytic domain"/>
    <property type="match status" value="1"/>
</dbReference>
<dbReference type="EC" id="2.3.2.26" evidence="3"/>
<keyword evidence="12" id="KW-0472">Membrane</keyword>
<dbReference type="PANTHER" id="PTHR11254:SF440">
    <property type="entry name" value="E3 UBIQUITIN-PROTEIN LIGASE NEDD-4"/>
    <property type="match status" value="1"/>
</dbReference>
<dbReference type="GO" id="GO:0016567">
    <property type="term" value="P:protein ubiquitination"/>
    <property type="evidence" value="ECO:0007669"/>
    <property type="project" value="TreeGrafter"/>
</dbReference>
<organism evidence="15 16">
    <name type="scientific">Phytophthora citrophthora</name>
    <dbReference type="NCBI Taxonomy" id="4793"/>
    <lineage>
        <taxon>Eukaryota</taxon>
        <taxon>Sar</taxon>
        <taxon>Stramenopiles</taxon>
        <taxon>Oomycota</taxon>
        <taxon>Peronosporomycetes</taxon>
        <taxon>Peronosporales</taxon>
        <taxon>Peronosporaceae</taxon>
        <taxon>Phytophthora</taxon>
    </lineage>
</organism>
<evidence type="ECO:0000256" key="2">
    <source>
        <dbReference type="ARBA" id="ARBA00004906"/>
    </source>
</evidence>
<keyword evidence="12" id="KW-0812">Transmembrane</keyword>
<dbReference type="GO" id="GO:0008270">
    <property type="term" value="F:zinc ion binding"/>
    <property type="evidence" value="ECO:0007669"/>
    <property type="project" value="UniProtKB-KW"/>
</dbReference>
<evidence type="ECO:0000256" key="3">
    <source>
        <dbReference type="ARBA" id="ARBA00012485"/>
    </source>
</evidence>
<dbReference type="SMART" id="SM00119">
    <property type="entry name" value="HECTc"/>
    <property type="match status" value="1"/>
</dbReference>
<dbReference type="InterPro" id="IPR050409">
    <property type="entry name" value="E3_ubiq-protein_ligase"/>
</dbReference>
<dbReference type="FunFam" id="3.30.2410.10:FF:000009">
    <property type="entry name" value="Probable E3 ubiquitin-protein ligase HECTD2"/>
    <property type="match status" value="1"/>
</dbReference>
<evidence type="ECO:0000256" key="1">
    <source>
        <dbReference type="ARBA" id="ARBA00000885"/>
    </source>
</evidence>
<dbReference type="SUPFAM" id="SSF56204">
    <property type="entry name" value="Hect, E3 ligase catalytic domain"/>
    <property type="match status" value="1"/>
</dbReference>
<evidence type="ECO:0000256" key="8">
    <source>
        <dbReference type="ARBA" id="ARBA00022833"/>
    </source>
</evidence>
<keyword evidence="16" id="KW-1185">Reference proteome</keyword>
<dbReference type="Proteomes" id="UP001259832">
    <property type="component" value="Unassembled WGS sequence"/>
</dbReference>
<evidence type="ECO:0000313" key="15">
    <source>
        <dbReference type="EMBL" id="KAK1947252.1"/>
    </source>
</evidence>
<evidence type="ECO:0000259" key="14">
    <source>
        <dbReference type="PROSITE" id="PS50237"/>
    </source>
</evidence>
<evidence type="ECO:0000256" key="7">
    <source>
        <dbReference type="ARBA" id="ARBA00022786"/>
    </source>
</evidence>
<dbReference type="GO" id="GO:0005737">
    <property type="term" value="C:cytoplasm"/>
    <property type="evidence" value="ECO:0007669"/>
    <property type="project" value="TreeGrafter"/>
</dbReference>